<dbReference type="InterPro" id="IPR032808">
    <property type="entry name" value="DoxX"/>
</dbReference>
<dbReference type="AlphaFoldDB" id="A0A4R5AT55"/>
<evidence type="ECO:0000313" key="5">
    <source>
        <dbReference type="EMBL" id="TDD74284.1"/>
    </source>
</evidence>
<organism evidence="5 6">
    <name type="scientific">Actinomadura darangshiensis</name>
    <dbReference type="NCBI Taxonomy" id="705336"/>
    <lineage>
        <taxon>Bacteria</taxon>
        <taxon>Bacillati</taxon>
        <taxon>Actinomycetota</taxon>
        <taxon>Actinomycetes</taxon>
        <taxon>Streptosporangiales</taxon>
        <taxon>Thermomonosporaceae</taxon>
        <taxon>Actinomadura</taxon>
    </lineage>
</organism>
<dbReference type="Proteomes" id="UP000295578">
    <property type="component" value="Unassembled WGS sequence"/>
</dbReference>
<protein>
    <submittedName>
        <fullName evidence="5">DoxX family membrane protein</fullName>
    </submittedName>
</protein>
<evidence type="ECO:0000256" key="1">
    <source>
        <dbReference type="ARBA" id="ARBA00004141"/>
    </source>
</evidence>
<accession>A0A4R5AT55</accession>
<evidence type="ECO:0000256" key="4">
    <source>
        <dbReference type="ARBA" id="ARBA00023136"/>
    </source>
</evidence>
<keyword evidence="2" id="KW-0812">Transmembrane</keyword>
<gene>
    <name evidence="5" type="ORF">E1293_29670</name>
</gene>
<dbReference type="EMBL" id="SMKY01000170">
    <property type="protein sequence ID" value="TDD74284.1"/>
    <property type="molecule type" value="Genomic_DNA"/>
</dbReference>
<comment type="subcellular location">
    <subcellularLocation>
        <location evidence="1">Membrane</location>
        <topology evidence="1">Multi-pass membrane protein</topology>
    </subcellularLocation>
</comment>
<keyword evidence="6" id="KW-1185">Reference proteome</keyword>
<evidence type="ECO:0000256" key="2">
    <source>
        <dbReference type="ARBA" id="ARBA00022692"/>
    </source>
</evidence>
<name>A0A4R5AT55_9ACTN</name>
<dbReference type="Pfam" id="PF07681">
    <property type="entry name" value="DoxX"/>
    <property type="match status" value="1"/>
</dbReference>
<dbReference type="RefSeq" id="WP_132200791.1">
    <property type="nucleotide sequence ID" value="NZ_SMKY01000170.1"/>
</dbReference>
<sequence length="67" mass="6714">MDYVVLGCRCMVGLVFIASVVGKVRGREPYAGFVGATGRLAPGWLAARAPAGVLAGGVIAAEVAVPV</sequence>
<reference evidence="5 6" key="1">
    <citation type="submission" date="2019-03" db="EMBL/GenBank/DDBJ databases">
        <title>Draft genome sequences of novel Actinobacteria.</title>
        <authorList>
            <person name="Sahin N."/>
            <person name="Ay H."/>
            <person name="Saygin H."/>
        </authorList>
    </citation>
    <scope>NUCLEOTIDE SEQUENCE [LARGE SCALE GENOMIC DNA]</scope>
    <source>
        <strain evidence="5 6">DSM 45941</strain>
    </source>
</reference>
<keyword evidence="4" id="KW-0472">Membrane</keyword>
<evidence type="ECO:0000313" key="6">
    <source>
        <dbReference type="Proteomes" id="UP000295578"/>
    </source>
</evidence>
<proteinExistence type="predicted"/>
<dbReference type="OrthoDB" id="3430313at2"/>
<keyword evidence="3" id="KW-1133">Transmembrane helix</keyword>
<feature type="non-terminal residue" evidence="5">
    <location>
        <position position="67"/>
    </location>
</feature>
<dbReference type="GO" id="GO:0016020">
    <property type="term" value="C:membrane"/>
    <property type="evidence" value="ECO:0007669"/>
    <property type="project" value="UniProtKB-SubCell"/>
</dbReference>
<comment type="caution">
    <text evidence="5">The sequence shown here is derived from an EMBL/GenBank/DDBJ whole genome shotgun (WGS) entry which is preliminary data.</text>
</comment>
<evidence type="ECO:0000256" key="3">
    <source>
        <dbReference type="ARBA" id="ARBA00022989"/>
    </source>
</evidence>